<evidence type="ECO:0000259" key="2">
    <source>
        <dbReference type="Pfam" id="PF01551"/>
    </source>
</evidence>
<dbReference type="SUPFAM" id="SSF51261">
    <property type="entry name" value="Duplicated hybrid motif"/>
    <property type="match status" value="1"/>
</dbReference>
<feature type="signal peptide" evidence="1">
    <location>
        <begin position="1"/>
        <end position="17"/>
    </location>
</feature>
<sequence>MIYRFLFFALLCWNSFAQTNTITEFSPPIKIPLLVAGTFGELRPNHFHAGIDFTANYKIGDPIFAPADGVVNRIKVSSFGYGKALYVKHNNGYTTVYGHLNAYGHDIANYVNKHHYELKQFEMELFPLASELPVKKGDIIGYIGNTGGSGGPHLHYEIRNTRTEHILNPLVFSLKEAVTDTEQPIINGVFVYPLTNETIINNSHSFFEVGLNKVNNTYRSETIQAKGVIGFGINTHDTQNKSRGKNGVYKLVTFLNGSKYFEVVFDEFSFDESKYLNEYIDYKYYQQSGNRIQKLFILNELPLNLIKTQKNNGKILVDGAQDLNFKIEVFDVHNNKQTIEIPIKYHDYELVAQPQPEGKYIDYLKDYVFQDKNVSVEWDARTFFEDVYLKIDFIENGLVLHKDEYALQKNINIKIILPEDYPNKDQTFIGKVDGKKIKFFDTWKRENDFRIRTKELGTYQLVTDTEKPIVHFLNNQSEFSVNDNLVFEIEDKLSGIGTFNGYLNNEWILLEYDYKTKKIIHKLSDKKFNSGSNTLRLEVADRVGNNTTFEQTIVVN</sequence>
<proteinExistence type="predicted"/>
<dbReference type="Proteomes" id="UP001317001">
    <property type="component" value="Chromosome"/>
</dbReference>
<organism evidence="3 4">
    <name type="scientific">Paenimyroides aestuarii</name>
    <dbReference type="NCBI Taxonomy" id="2968490"/>
    <lineage>
        <taxon>Bacteria</taxon>
        <taxon>Pseudomonadati</taxon>
        <taxon>Bacteroidota</taxon>
        <taxon>Flavobacteriia</taxon>
        <taxon>Flavobacteriales</taxon>
        <taxon>Flavobacteriaceae</taxon>
        <taxon>Paenimyroides</taxon>
    </lineage>
</organism>
<dbReference type="InterPro" id="IPR011055">
    <property type="entry name" value="Dup_hybrid_motif"/>
</dbReference>
<dbReference type="PANTHER" id="PTHR21666">
    <property type="entry name" value="PEPTIDASE-RELATED"/>
    <property type="match status" value="1"/>
</dbReference>
<dbReference type="Gene3D" id="2.70.70.10">
    <property type="entry name" value="Glucose Permease (Domain IIA)"/>
    <property type="match status" value="1"/>
</dbReference>
<keyword evidence="4" id="KW-1185">Reference proteome</keyword>
<dbReference type="InterPro" id="IPR050570">
    <property type="entry name" value="Cell_wall_metabolism_enzyme"/>
</dbReference>
<protein>
    <submittedName>
        <fullName evidence="3">M23 family metallopeptidase</fullName>
    </submittedName>
</protein>
<name>A0ABY5NPQ6_9FLAO</name>
<gene>
    <name evidence="3" type="ORF">NPX36_08995</name>
</gene>
<dbReference type="CDD" id="cd12797">
    <property type="entry name" value="M23_peptidase"/>
    <property type="match status" value="1"/>
</dbReference>
<evidence type="ECO:0000313" key="4">
    <source>
        <dbReference type="Proteomes" id="UP001317001"/>
    </source>
</evidence>
<evidence type="ECO:0000256" key="1">
    <source>
        <dbReference type="SAM" id="SignalP"/>
    </source>
</evidence>
<keyword evidence="1" id="KW-0732">Signal</keyword>
<dbReference type="EMBL" id="CP102382">
    <property type="protein sequence ID" value="UUV20501.1"/>
    <property type="molecule type" value="Genomic_DNA"/>
</dbReference>
<dbReference type="RefSeq" id="WP_257498402.1">
    <property type="nucleotide sequence ID" value="NZ_CP102382.1"/>
</dbReference>
<dbReference type="Pfam" id="PF01551">
    <property type="entry name" value="Peptidase_M23"/>
    <property type="match status" value="1"/>
</dbReference>
<evidence type="ECO:0000313" key="3">
    <source>
        <dbReference type="EMBL" id="UUV20501.1"/>
    </source>
</evidence>
<dbReference type="InterPro" id="IPR016047">
    <property type="entry name" value="M23ase_b-sheet_dom"/>
</dbReference>
<accession>A0ABY5NPQ6</accession>
<feature type="domain" description="M23ase beta-sheet core" evidence="2">
    <location>
        <begin position="47"/>
        <end position="162"/>
    </location>
</feature>
<dbReference type="PANTHER" id="PTHR21666:SF285">
    <property type="entry name" value="M23 FAMILY METALLOPEPTIDASE"/>
    <property type="match status" value="1"/>
</dbReference>
<reference evidence="3 4" key="1">
    <citation type="submission" date="2022-08" db="EMBL/GenBank/DDBJ databases">
        <title>Myroides zhujiangensis sp. nov., a novel bacterium isolated from sediment in the Pearl River Estuary.</title>
        <authorList>
            <person name="Cui L."/>
        </authorList>
    </citation>
    <scope>NUCLEOTIDE SEQUENCE [LARGE SCALE GENOMIC DNA]</scope>
    <source>
        <strain evidence="3 4">SCSIO 72103</strain>
    </source>
</reference>
<feature type="chain" id="PRO_5046525783" evidence="1">
    <location>
        <begin position="18"/>
        <end position="556"/>
    </location>
</feature>